<dbReference type="RefSeq" id="WP_284299743.1">
    <property type="nucleotide sequence ID" value="NZ_BSVA01000001.1"/>
</dbReference>
<dbReference type="PROSITE" id="PS51186">
    <property type="entry name" value="GNAT"/>
    <property type="match status" value="1"/>
</dbReference>
<evidence type="ECO:0000313" key="5">
    <source>
        <dbReference type="Proteomes" id="UP001157069"/>
    </source>
</evidence>
<gene>
    <name evidence="4" type="ORF">GCM10025869_19520</name>
</gene>
<feature type="domain" description="N-acetyltransferase" evidence="3">
    <location>
        <begin position="17"/>
        <end position="157"/>
    </location>
</feature>
<evidence type="ECO:0000256" key="2">
    <source>
        <dbReference type="ARBA" id="ARBA00023315"/>
    </source>
</evidence>
<reference evidence="5" key="1">
    <citation type="journal article" date="2019" name="Int. J. Syst. Evol. Microbiol.">
        <title>The Global Catalogue of Microorganisms (GCM) 10K type strain sequencing project: providing services to taxonomists for standard genome sequencing and annotation.</title>
        <authorList>
            <consortium name="The Broad Institute Genomics Platform"/>
            <consortium name="The Broad Institute Genome Sequencing Center for Infectious Disease"/>
            <person name="Wu L."/>
            <person name="Ma J."/>
        </authorList>
    </citation>
    <scope>NUCLEOTIDE SEQUENCE [LARGE SCALE GENOMIC DNA]</scope>
    <source>
        <strain evidence="5">NBRC 108755</strain>
    </source>
</reference>
<organism evidence="4 5">
    <name type="scientific">Homoserinibacter gongjuensis</name>
    <dbReference type="NCBI Taxonomy" id="1162968"/>
    <lineage>
        <taxon>Bacteria</taxon>
        <taxon>Bacillati</taxon>
        <taxon>Actinomycetota</taxon>
        <taxon>Actinomycetes</taxon>
        <taxon>Micrococcales</taxon>
        <taxon>Microbacteriaceae</taxon>
        <taxon>Homoserinibacter</taxon>
    </lineage>
</organism>
<evidence type="ECO:0000313" key="4">
    <source>
        <dbReference type="EMBL" id="GMA91423.1"/>
    </source>
</evidence>
<accession>A0ABQ6JSY9</accession>
<comment type="caution">
    <text evidence="4">The sequence shown here is derived from an EMBL/GenBank/DDBJ whole genome shotgun (WGS) entry which is preliminary data.</text>
</comment>
<dbReference type="Pfam" id="PF00583">
    <property type="entry name" value="Acetyltransf_1"/>
    <property type="match status" value="1"/>
</dbReference>
<dbReference type="PANTHER" id="PTHR43877:SF5">
    <property type="entry name" value="BLL8307 PROTEIN"/>
    <property type="match status" value="1"/>
</dbReference>
<protein>
    <submittedName>
        <fullName evidence="4">N-acetyltransferase</fullName>
    </submittedName>
</protein>
<keyword evidence="2" id="KW-0012">Acyltransferase</keyword>
<evidence type="ECO:0000256" key="1">
    <source>
        <dbReference type="ARBA" id="ARBA00022679"/>
    </source>
</evidence>
<dbReference type="SUPFAM" id="SSF55729">
    <property type="entry name" value="Acyl-CoA N-acyltransferases (Nat)"/>
    <property type="match status" value="1"/>
</dbReference>
<keyword evidence="5" id="KW-1185">Reference proteome</keyword>
<dbReference type="CDD" id="cd04301">
    <property type="entry name" value="NAT_SF"/>
    <property type="match status" value="1"/>
</dbReference>
<sequence length="158" mass="17428">MPQSAPVIALGDLNDPRVLRLLDDHLADMYATSPPESVHALDVSGLQHPDVTFWALAEGEQLLGCVALKQLDARHGELKSMRTDAAARGRGFGRLLLEHVVAEARARGYTRLSLETGAEDFFRPARALYARYGFLETEPFADYALDPNSVFFTLELVS</sequence>
<evidence type="ECO:0000259" key="3">
    <source>
        <dbReference type="PROSITE" id="PS51186"/>
    </source>
</evidence>
<dbReference type="InterPro" id="IPR000182">
    <property type="entry name" value="GNAT_dom"/>
</dbReference>
<name>A0ABQ6JSY9_9MICO</name>
<dbReference type="InterPro" id="IPR050832">
    <property type="entry name" value="Bact_Acetyltransf"/>
</dbReference>
<dbReference type="PANTHER" id="PTHR43877">
    <property type="entry name" value="AMINOALKYLPHOSPHONATE N-ACETYLTRANSFERASE-RELATED-RELATED"/>
    <property type="match status" value="1"/>
</dbReference>
<dbReference type="Gene3D" id="3.40.630.30">
    <property type="match status" value="1"/>
</dbReference>
<dbReference type="EMBL" id="BSVA01000001">
    <property type="protein sequence ID" value="GMA91423.1"/>
    <property type="molecule type" value="Genomic_DNA"/>
</dbReference>
<proteinExistence type="predicted"/>
<dbReference type="Proteomes" id="UP001157069">
    <property type="component" value="Unassembled WGS sequence"/>
</dbReference>
<keyword evidence="1" id="KW-0808">Transferase</keyword>
<dbReference type="InterPro" id="IPR016181">
    <property type="entry name" value="Acyl_CoA_acyltransferase"/>
</dbReference>